<feature type="transmembrane region" description="Helical" evidence="6">
    <location>
        <begin position="34"/>
        <end position="55"/>
    </location>
</feature>
<dbReference type="PANTHER" id="PTHR30071">
    <property type="entry name" value="HEME EXPORTER PROTEIN C"/>
    <property type="match status" value="1"/>
</dbReference>
<organism evidence="8">
    <name type="scientific">Thermodesulfovibrio autotrophicus</name>
    <dbReference type="NCBI Taxonomy" id="3118333"/>
    <lineage>
        <taxon>Bacteria</taxon>
        <taxon>Pseudomonadati</taxon>
        <taxon>Nitrospirota</taxon>
        <taxon>Thermodesulfovibrionia</taxon>
        <taxon>Thermodesulfovibrionales</taxon>
        <taxon>Thermodesulfovibrionaceae</taxon>
        <taxon>Thermodesulfovibrio</taxon>
    </lineage>
</organism>
<feature type="transmembrane region" description="Helical" evidence="6">
    <location>
        <begin position="129"/>
        <end position="151"/>
    </location>
</feature>
<dbReference type="GO" id="GO:0020037">
    <property type="term" value="F:heme binding"/>
    <property type="evidence" value="ECO:0007669"/>
    <property type="project" value="InterPro"/>
</dbReference>
<accession>A0AAU8H229</accession>
<comment type="subcellular location">
    <subcellularLocation>
        <location evidence="1">Membrane</location>
        <topology evidence="1">Multi-pass membrane protein</topology>
    </subcellularLocation>
</comment>
<evidence type="ECO:0000313" key="8">
    <source>
        <dbReference type="EMBL" id="XCH47578.1"/>
    </source>
</evidence>
<dbReference type="InterPro" id="IPR045062">
    <property type="entry name" value="Cyt_c_biogenesis_CcsA/CcmC"/>
</dbReference>
<reference evidence="8" key="1">
    <citation type="submission" date="2024-01" db="EMBL/GenBank/DDBJ databases">
        <title>The first autotrophic representatives of the genus Thermodesulfovibrio.</title>
        <authorList>
            <person name="Maltseva A.I."/>
            <person name="Elcheninov A.G."/>
            <person name="Kublanov I.V."/>
            <person name="Lebedinsky A.V."/>
            <person name="Frolov E.N."/>
        </authorList>
    </citation>
    <scope>NUCLEOTIDE SEQUENCE</scope>
    <source>
        <strain evidence="8">3907-1M</strain>
    </source>
</reference>
<feature type="transmembrane region" description="Helical" evidence="6">
    <location>
        <begin position="239"/>
        <end position="260"/>
    </location>
</feature>
<evidence type="ECO:0000256" key="2">
    <source>
        <dbReference type="ARBA" id="ARBA00022692"/>
    </source>
</evidence>
<dbReference type="GO" id="GO:0005886">
    <property type="term" value="C:plasma membrane"/>
    <property type="evidence" value="ECO:0007669"/>
    <property type="project" value="TreeGrafter"/>
</dbReference>
<keyword evidence="5 6" id="KW-0472">Membrane</keyword>
<keyword evidence="3" id="KW-0201">Cytochrome c-type biogenesis</keyword>
<feature type="transmembrane region" description="Helical" evidence="6">
    <location>
        <begin position="213"/>
        <end position="230"/>
    </location>
</feature>
<dbReference type="RefSeq" id="WP_353685098.1">
    <property type="nucleotide sequence ID" value="NZ_CP144373.1"/>
</dbReference>
<keyword evidence="2 6" id="KW-0812">Transmembrane</keyword>
<dbReference type="Pfam" id="PF01578">
    <property type="entry name" value="Cytochrom_C_asm"/>
    <property type="match status" value="1"/>
</dbReference>
<protein>
    <submittedName>
        <fullName evidence="8">Cytochrome c biogenesis protein CcsA</fullName>
    </submittedName>
</protein>
<dbReference type="InterPro" id="IPR002541">
    <property type="entry name" value="Cyt_c_assembly"/>
</dbReference>
<dbReference type="AlphaFoldDB" id="A0AAU8H229"/>
<dbReference type="EMBL" id="CP144373">
    <property type="protein sequence ID" value="XCH47578.1"/>
    <property type="molecule type" value="Genomic_DNA"/>
</dbReference>
<evidence type="ECO:0000256" key="6">
    <source>
        <dbReference type="SAM" id="Phobius"/>
    </source>
</evidence>
<feature type="transmembrane region" description="Helical" evidence="6">
    <location>
        <begin position="181"/>
        <end position="201"/>
    </location>
</feature>
<evidence type="ECO:0000259" key="7">
    <source>
        <dbReference type="Pfam" id="PF01578"/>
    </source>
</evidence>
<evidence type="ECO:0000256" key="5">
    <source>
        <dbReference type="ARBA" id="ARBA00023136"/>
    </source>
</evidence>
<dbReference type="PANTHER" id="PTHR30071:SF1">
    <property type="entry name" value="CYTOCHROME B_B6 PROTEIN-RELATED"/>
    <property type="match status" value="1"/>
</dbReference>
<keyword evidence="4 6" id="KW-1133">Transmembrane helix</keyword>
<evidence type="ECO:0000256" key="4">
    <source>
        <dbReference type="ARBA" id="ARBA00022989"/>
    </source>
</evidence>
<evidence type="ECO:0000256" key="1">
    <source>
        <dbReference type="ARBA" id="ARBA00004141"/>
    </source>
</evidence>
<proteinExistence type="predicted"/>
<gene>
    <name evidence="8" type="primary">ccsA</name>
    <name evidence="8" type="ORF">V4D30_04695</name>
</gene>
<sequence length="268" mass="30759">MGTIFFELALTLYFAGFLLSLAGIVRKKDDLDEAVFLLSVGGLALHTVYLAVRYIKSGQAPVFSMHEATSFFAWSILLISLCIRFSYKARVLNFGVILSFAFMFVSAFFPRSIPSVKPELKSLLIDFHALMAVFGIALFSIAFIFSVLYLIQERAIKYKKFGGIDRILPSLEILDRINYRLVFWGFPIYTFALVIGMIKYVSLLGFRFDPKEIWSFLIWIVYLTIFYLRVKGDWRKKKAAYLTIVGFLLVIFGFFGINLLTESFHKPL</sequence>
<feature type="domain" description="Cytochrome c assembly protein" evidence="7">
    <location>
        <begin position="66"/>
        <end position="265"/>
    </location>
</feature>
<feature type="transmembrane region" description="Helical" evidence="6">
    <location>
        <begin position="6"/>
        <end position="25"/>
    </location>
</feature>
<dbReference type="GO" id="GO:0017004">
    <property type="term" value="P:cytochrome complex assembly"/>
    <property type="evidence" value="ECO:0007669"/>
    <property type="project" value="UniProtKB-KW"/>
</dbReference>
<feature type="transmembrane region" description="Helical" evidence="6">
    <location>
        <begin position="91"/>
        <end position="109"/>
    </location>
</feature>
<evidence type="ECO:0000256" key="3">
    <source>
        <dbReference type="ARBA" id="ARBA00022748"/>
    </source>
</evidence>
<dbReference type="KEGG" id="taut:V4D30_04695"/>
<name>A0AAU8H229_9BACT</name>